<keyword evidence="3" id="KW-1185">Reference proteome</keyword>
<dbReference type="AlphaFoldDB" id="A0A5C1ALY9"/>
<dbReference type="KEGG" id="lrs:PX52LOC_04941"/>
<organism evidence="2 3">
    <name type="scientific">Limnoglobus roseus</name>
    <dbReference type="NCBI Taxonomy" id="2598579"/>
    <lineage>
        <taxon>Bacteria</taxon>
        <taxon>Pseudomonadati</taxon>
        <taxon>Planctomycetota</taxon>
        <taxon>Planctomycetia</taxon>
        <taxon>Gemmatales</taxon>
        <taxon>Gemmataceae</taxon>
        <taxon>Limnoglobus</taxon>
    </lineage>
</organism>
<dbReference type="Proteomes" id="UP000324974">
    <property type="component" value="Chromosome"/>
</dbReference>
<gene>
    <name evidence="2" type="ORF">PX52LOC_04941</name>
</gene>
<proteinExistence type="predicted"/>
<dbReference type="RefSeq" id="WP_149112478.1">
    <property type="nucleotide sequence ID" value="NZ_CP042425.1"/>
</dbReference>
<evidence type="ECO:0000313" key="3">
    <source>
        <dbReference type="Proteomes" id="UP000324974"/>
    </source>
</evidence>
<accession>A0A5C1ALY9</accession>
<reference evidence="3" key="1">
    <citation type="submission" date="2019-08" db="EMBL/GenBank/DDBJ databases">
        <title>Limnoglobus roseus gen. nov., sp. nov., a novel freshwater planctomycete with a giant genome from the family Gemmataceae.</title>
        <authorList>
            <person name="Kulichevskaya I.S."/>
            <person name="Naumoff D.G."/>
            <person name="Miroshnikov K."/>
            <person name="Ivanova A."/>
            <person name="Philippov D.A."/>
            <person name="Hakobyan A."/>
            <person name="Rijpstra I.C."/>
            <person name="Sinninghe Damste J.S."/>
            <person name="Liesack W."/>
            <person name="Dedysh S.N."/>
        </authorList>
    </citation>
    <scope>NUCLEOTIDE SEQUENCE [LARGE SCALE GENOMIC DNA]</scope>
    <source>
        <strain evidence="3">PX52</strain>
    </source>
</reference>
<keyword evidence="1" id="KW-0732">Signal</keyword>
<evidence type="ECO:0000313" key="2">
    <source>
        <dbReference type="EMBL" id="QEL17928.1"/>
    </source>
</evidence>
<feature type="chain" id="PRO_5023140739" evidence="1">
    <location>
        <begin position="28"/>
        <end position="179"/>
    </location>
</feature>
<name>A0A5C1ALY9_9BACT</name>
<evidence type="ECO:0000256" key="1">
    <source>
        <dbReference type="SAM" id="SignalP"/>
    </source>
</evidence>
<dbReference type="EMBL" id="CP042425">
    <property type="protein sequence ID" value="QEL17928.1"/>
    <property type="molecule type" value="Genomic_DNA"/>
</dbReference>
<protein>
    <submittedName>
        <fullName evidence="2">Uncharacterized protein</fullName>
    </submittedName>
</protein>
<feature type="signal peptide" evidence="1">
    <location>
        <begin position="1"/>
        <end position="27"/>
    </location>
</feature>
<sequence>MTRIRNARVLSAALPITVLILAGTAYADPVLAESLGLDVWEVGRLENDLRAAEACGDRLEAEFQSLQELMAVNDVILADVAAGRLELSAAARRKWELNRHRPTIRDHLNRHCRGRTGEEKVAHDLCRRIGQEYRAAPDFDALVQRLHAEYETAYHAPLPGVNAVMGEGTTGRLFGRRGR</sequence>